<evidence type="ECO:0000313" key="3">
    <source>
        <dbReference type="Proteomes" id="UP000709466"/>
    </source>
</evidence>
<organism evidence="2 3">
    <name type="scientific">Marivivens donghaensis</name>
    <dbReference type="NCBI Taxonomy" id="1699413"/>
    <lineage>
        <taxon>Bacteria</taxon>
        <taxon>Pseudomonadati</taxon>
        <taxon>Pseudomonadota</taxon>
        <taxon>Alphaproteobacteria</taxon>
        <taxon>Rhodobacterales</taxon>
        <taxon>Paracoccaceae</taxon>
        <taxon>Marivivens group</taxon>
        <taxon>Marivivens</taxon>
    </lineage>
</organism>
<name>A0ABX0VU35_9RHOB</name>
<dbReference type="CDD" id="cd03205">
    <property type="entry name" value="GST_C_6"/>
    <property type="match status" value="1"/>
</dbReference>
<accession>A0ABX0VU35</accession>
<keyword evidence="3" id="KW-1185">Reference proteome</keyword>
<dbReference type="EMBL" id="JAATOP010000002">
    <property type="protein sequence ID" value="NIY71549.1"/>
    <property type="molecule type" value="Genomic_DNA"/>
</dbReference>
<dbReference type="RefSeq" id="WP_167636461.1">
    <property type="nucleotide sequence ID" value="NZ_JAATOP010000002.1"/>
</dbReference>
<dbReference type="InterPro" id="IPR004045">
    <property type="entry name" value="Glutathione_S-Trfase_N"/>
</dbReference>
<reference evidence="2 3" key="1">
    <citation type="submission" date="2020-03" db="EMBL/GenBank/DDBJ databases">
        <title>Bacterial isolates of synthetic phycosphere.</title>
        <authorList>
            <person name="Fu H."/>
            <person name="Moran M.A."/>
        </authorList>
    </citation>
    <scope>NUCLEOTIDE SEQUENCE [LARGE SCALE GENOMIC DNA]</scope>
    <source>
        <strain evidence="2 3">HF1</strain>
    </source>
</reference>
<dbReference type="Gene3D" id="3.40.30.10">
    <property type="entry name" value="Glutaredoxin"/>
    <property type="match status" value="1"/>
</dbReference>
<proteinExistence type="predicted"/>
<comment type="caution">
    <text evidence="2">The sequence shown here is derived from an EMBL/GenBank/DDBJ whole genome shotgun (WGS) entry which is preliminary data.</text>
</comment>
<dbReference type="InterPro" id="IPR036282">
    <property type="entry name" value="Glutathione-S-Trfase_C_sf"/>
</dbReference>
<dbReference type="Pfam" id="PF13409">
    <property type="entry name" value="GST_N_2"/>
    <property type="match status" value="1"/>
</dbReference>
<dbReference type="PROSITE" id="PS50404">
    <property type="entry name" value="GST_NTER"/>
    <property type="match status" value="1"/>
</dbReference>
<dbReference type="Proteomes" id="UP000709466">
    <property type="component" value="Unassembled WGS sequence"/>
</dbReference>
<gene>
    <name evidence="2" type="ORF">HCZ30_03760</name>
</gene>
<dbReference type="SUPFAM" id="SSF47616">
    <property type="entry name" value="GST C-terminal domain-like"/>
    <property type="match status" value="1"/>
</dbReference>
<dbReference type="PANTHER" id="PTHR42673:SF4">
    <property type="entry name" value="MALEYLACETOACETATE ISOMERASE"/>
    <property type="match status" value="1"/>
</dbReference>
<dbReference type="Gene3D" id="1.20.1050.10">
    <property type="match status" value="1"/>
</dbReference>
<evidence type="ECO:0000313" key="2">
    <source>
        <dbReference type="EMBL" id="NIY71549.1"/>
    </source>
</evidence>
<feature type="domain" description="GST N-terminal" evidence="1">
    <location>
        <begin position="1"/>
        <end position="82"/>
    </location>
</feature>
<protein>
    <submittedName>
        <fullName evidence="2">Glutathione S-transferase family protein</fullName>
    </submittedName>
</protein>
<dbReference type="PANTHER" id="PTHR42673">
    <property type="entry name" value="MALEYLACETOACETATE ISOMERASE"/>
    <property type="match status" value="1"/>
</dbReference>
<dbReference type="SUPFAM" id="SSF52833">
    <property type="entry name" value="Thioredoxin-like"/>
    <property type="match status" value="1"/>
</dbReference>
<evidence type="ECO:0000259" key="1">
    <source>
        <dbReference type="PROSITE" id="PS50404"/>
    </source>
</evidence>
<sequence length="200" mass="22499">MKLITSAASPFVRKARVALYESGHEAEVEEISVTTSPYATAPEILTANPLGKIPALIRDGEHAIYDSRVITRYFDSQWNVGLYPEDNLWEVLTVEATCDAIMEAAVLMTYEKRFRPEGMVFEDWIKAQWAKVDRAISALEADWTHVLEGPTTMGSLAACIALEYVDLRCGDRSWREGRTALADWQANMSERPSLARTRPE</sequence>
<dbReference type="InterPro" id="IPR036249">
    <property type="entry name" value="Thioredoxin-like_sf"/>
</dbReference>